<dbReference type="SUPFAM" id="SSF51735">
    <property type="entry name" value="NAD(P)-binding Rossmann-fold domains"/>
    <property type="match status" value="1"/>
</dbReference>
<sequence length="78" mass="8373">MSSQSQAYPLEGRVAVVTGSSQGTWKAVSIGLLQAGATVLVTETNPERSKKVSEEVDQLTGRETDYFIGDLSKNENVI</sequence>
<dbReference type="AlphaFoldDB" id="A0A561D4X7"/>
<organism evidence="1 2">
    <name type="scientific">Neobacillus bataviensis</name>
    <dbReference type="NCBI Taxonomy" id="220685"/>
    <lineage>
        <taxon>Bacteria</taxon>
        <taxon>Bacillati</taxon>
        <taxon>Bacillota</taxon>
        <taxon>Bacilli</taxon>
        <taxon>Bacillales</taxon>
        <taxon>Bacillaceae</taxon>
        <taxon>Neobacillus</taxon>
    </lineage>
</organism>
<evidence type="ECO:0000313" key="2">
    <source>
        <dbReference type="Proteomes" id="UP000319671"/>
    </source>
</evidence>
<protein>
    <submittedName>
        <fullName evidence="1">Short subunit dehydrogenase</fullName>
    </submittedName>
</protein>
<dbReference type="Gene3D" id="3.40.50.720">
    <property type="entry name" value="NAD(P)-binding Rossmann-like Domain"/>
    <property type="match status" value="1"/>
</dbReference>
<dbReference type="InterPro" id="IPR002347">
    <property type="entry name" value="SDR_fam"/>
</dbReference>
<accession>A0A561D4X7</accession>
<name>A0A561D4X7_9BACI</name>
<dbReference type="Pfam" id="PF00106">
    <property type="entry name" value="adh_short"/>
    <property type="match status" value="1"/>
</dbReference>
<comment type="caution">
    <text evidence="1">The sequence shown here is derived from an EMBL/GenBank/DDBJ whole genome shotgun (WGS) entry which is preliminary data.</text>
</comment>
<dbReference type="EMBL" id="VIVN01000009">
    <property type="protein sequence ID" value="TWD98505.1"/>
    <property type="molecule type" value="Genomic_DNA"/>
</dbReference>
<reference evidence="1 2" key="1">
    <citation type="submission" date="2019-06" db="EMBL/GenBank/DDBJ databases">
        <title>Sorghum-associated microbial communities from plants grown in Nebraska, USA.</title>
        <authorList>
            <person name="Schachtman D."/>
        </authorList>
    </citation>
    <scope>NUCLEOTIDE SEQUENCE [LARGE SCALE GENOMIC DNA]</scope>
    <source>
        <strain evidence="1 2">2482</strain>
    </source>
</reference>
<proteinExistence type="predicted"/>
<keyword evidence="2" id="KW-1185">Reference proteome</keyword>
<dbReference type="Proteomes" id="UP000319671">
    <property type="component" value="Unassembled WGS sequence"/>
</dbReference>
<dbReference type="InterPro" id="IPR036291">
    <property type="entry name" value="NAD(P)-bd_dom_sf"/>
</dbReference>
<gene>
    <name evidence="1" type="ORF">FB550_10911</name>
</gene>
<dbReference type="RefSeq" id="WP_144566434.1">
    <property type="nucleotide sequence ID" value="NZ_VIVN01000009.1"/>
</dbReference>
<evidence type="ECO:0000313" key="1">
    <source>
        <dbReference type="EMBL" id="TWD98505.1"/>
    </source>
</evidence>